<feature type="chain" id="PRO_5027864302" evidence="4">
    <location>
        <begin position="20"/>
        <end position="245"/>
    </location>
</feature>
<dbReference type="PANTHER" id="PTHR47015">
    <property type="entry name" value="BPI FOLD-CONTAINING FAMILY A MEMBER 1"/>
    <property type="match status" value="1"/>
</dbReference>
<proteinExistence type="inferred from homology"/>
<dbReference type="InterPro" id="IPR017942">
    <property type="entry name" value="Lipid-bd_serum_glycop_N"/>
</dbReference>
<dbReference type="GO" id="GO:0005576">
    <property type="term" value="C:extracellular region"/>
    <property type="evidence" value="ECO:0007669"/>
    <property type="project" value="UniProtKB-SubCell"/>
</dbReference>
<dbReference type="Proteomes" id="UP000515140">
    <property type="component" value="Unplaced"/>
</dbReference>
<dbReference type="InterPro" id="IPR051902">
    <property type="entry name" value="BPI_fold-superfamily_member"/>
</dbReference>
<name>A0A6P5KML4_PHACI</name>
<comment type="similarity">
    <text evidence="2">Belongs to the BPI/LBP/Plunc superfamily. Plunc family.</text>
</comment>
<reference evidence="7" key="1">
    <citation type="submission" date="2025-08" db="UniProtKB">
        <authorList>
            <consortium name="RefSeq"/>
        </authorList>
    </citation>
    <scope>IDENTIFICATION</scope>
    <source>
        <tissue evidence="7">Spleen</tissue>
    </source>
</reference>
<dbReference type="AlphaFoldDB" id="A0A6P5KML4"/>
<evidence type="ECO:0000256" key="2">
    <source>
        <dbReference type="ARBA" id="ARBA00009020"/>
    </source>
</evidence>
<keyword evidence="4" id="KW-0732">Signal</keyword>
<evidence type="ECO:0000259" key="5">
    <source>
        <dbReference type="Pfam" id="PF01273"/>
    </source>
</evidence>
<comment type="subcellular location">
    <subcellularLocation>
        <location evidence="1">Secreted</location>
    </subcellularLocation>
</comment>
<accession>A0A6P5KML4</accession>
<organism evidence="6 7">
    <name type="scientific">Phascolarctos cinereus</name>
    <name type="common">Koala</name>
    <dbReference type="NCBI Taxonomy" id="38626"/>
    <lineage>
        <taxon>Eukaryota</taxon>
        <taxon>Metazoa</taxon>
        <taxon>Chordata</taxon>
        <taxon>Craniata</taxon>
        <taxon>Vertebrata</taxon>
        <taxon>Euteleostomi</taxon>
        <taxon>Mammalia</taxon>
        <taxon>Metatheria</taxon>
        <taxon>Diprotodontia</taxon>
        <taxon>Phascolarctidae</taxon>
        <taxon>Phascolarctos</taxon>
    </lineage>
</organism>
<gene>
    <name evidence="7" type="primary">LOC110211332</name>
</gene>
<feature type="signal peptide" evidence="4">
    <location>
        <begin position="1"/>
        <end position="19"/>
    </location>
</feature>
<evidence type="ECO:0000313" key="6">
    <source>
        <dbReference type="Proteomes" id="UP000515140"/>
    </source>
</evidence>
<dbReference type="SUPFAM" id="SSF55394">
    <property type="entry name" value="Bactericidal permeability-increasing protein, BPI"/>
    <property type="match status" value="1"/>
</dbReference>
<dbReference type="RefSeq" id="XP_020846214.1">
    <property type="nucleotide sequence ID" value="XM_020990555.1"/>
</dbReference>
<evidence type="ECO:0000256" key="4">
    <source>
        <dbReference type="SAM" id="SignalP"/>
    </source>
</evidence>
<dbReference type="InParanoid" id="A0A6P5KML4"/>
<dbReference type="Gene3D" id="3.15.10.10">
    <property type="entry name" value="Bactericidal permeability-increasing protein, domain 1"/>
    <property type="match status" value="1"/>
</dbReference>
<keyword evidence="3" id="KW-0964">Secreted</keyword>
<dbReference type="GeneID" id="110211332"/>
<evidence type="ECO:0000256" key="3">
    <source>
        <dbReference type="ARBA" id="ARBA00022525"/>
    </source>
</evidence>
<dbReference type="InterPro" id="IPR017943">
    <property type="entry name" value="Bactericidal_perm-incr_a/b_dom"/>
</dbReference>
<evidence type="ECO:0000256" key="1">
    <source>
        <dbReference type="ARBA" id="ARBA00004613"/>
    </source>
</evidence>
<dbReference type="Pfam" id="PF01273">
    <property type="entry name" value="LBP_BPI_CETP"/>
    <property type="match status" value="1"/>
</dbReference>
<feature type="domain" description="Lipid-binding serum glycoprotein N-terminal" evidence="5">
    <location>
        <begin position="56"/>
        <end position="221"/>
    </location>
</feature>
<evidence type="ECO:0000313" key="7">
    <source>
        <dbReference type="RefSeq" id="XP_020846214.1"/>
    </source>
</evidence>
<dbReference type="GO" id="GO:0008289">
    <property type="term" value="F:lipid binding"/>
    <property type="evidence" value="ECO:0007669"/>
    <property type="project" value="InterPro"/>
</dbReference>
<dbReference type="PANTHER" id="PTHR47015:SF3">
    <property type="entry name" value="BPIFA4P PROTEIN-RELATED"/>
    <property type="match status" value="1"/>
</dbReference>
<dbReference type="KEGG" id="pcw:110211332"/>
<keyword evidence="6" id="KW-1185">Reference proteome</keyword>
<dbReference type="GO" id="GO:0043129">
    <property type="term" value="P:surfactant homeostasis"/>
    <property type="evidence" value="ECO:0007669"/>
    <property type="project" value="TreeGrafter"/>
</dbReference>
<protein>
    <submittedName>
        <fullName evidence="7">BPI fold-containing family A member 1-like</fullName>
    </submittedName>
</protein>
<sequence length="245" mass="27018">MLKIWRLVLFCGLLTQSSAYPKRHKPILTHPHPKVSVQAEASARASLLLKTATSLHSQLLSTNTPRNLKKLSFMKAVHAFQDGLLGNLHAGVDAKLFVREFSSIKVIEAQIFDINITQSEDRHQLLATFPTTLDMEANIKFLGNIGFIIEVNNKFQIGIEMDENEDGYLVIQNCNTDFVSSQVKTHSRVLNSLLDGFTSVLNAVVPELVEEALCSAVSTCLPKLGVKLKTALVDALICGYDLSVN</sequence>